<dbReference type="Proteomes" id="UP000821845">
    <property type="component" value="Chromosome 9"/>
</dbReference>
<organism evidence="1 2">
    <name type="scientific">Hyalomma asiaticum</name>
    <name type="common">Tick</name>
    <dbReference type="NCBI Taxonomy" id="266040"/>
    <lineage>
        <taxon>Eukaryota</taxon>
        <taxon>Metazoa</taxon>
        <taxon>Ecdysozoa</taxon>
        <taxon>Arthropoda</taxon>
        <taxon>Chelicerata</taxon>
        <taxon>Arachnida</taxon>
        <taxon>Acari</taxon>
        <taxon>Parasitiformes</taxon>
        <taxon>Ixodida</taxon>
        <taxon>Ixodoidea</taxon>
        <taxon>Ixodidae</taxon>
        <taxon>Hyalomminae</taxon>
        <taxon>Hyalomma</taxon>
    </lineage>
</organism>
<reference evidence="1" key="1">
    <citation type="submission" date="2020-05" db="EMBL/GenBank/DDBJ databases">
        <title>Large-scale comparative analyses of tick genomes elucidate their genetic diversity and vector capacities.</title>
        <authorList>
            <person name="Jia N."/>
            <person name="Wang J."/>
            <person name="Shi W."/>
            <person name="Du L."/>
            <person name="Sun Y."/>
            <person name="Zhan W."/>
            <person name="Jiang J."/>
            <person name="Wang Q."/>
            <person name="Zhang B."/>
            <person name="Ji P."/>
            <person name="Sakyi L.B."/>
            <person name="Cui X."/>
            <person name="Yuan T."/>
            <person name="Jiang B."/>
            <person name="Yang W."/>
            <person name="Lam T.T.-Y."/>
            <person name="Chang Q."/>
            <person name="Ding S."/>
            <person name="Wang X."/>
            <person name="Zhu J."/>
            <person name="Ruan X."/>
            <person name="Zhao L."/>
            <person name="Wei J."/>
            <person name="Que T."/>
            <person name="Du C."/>
            <person name="Cheng J."/>
            <person name="Dai P."/>
            <person name="Han X."/>
            <person name="Huang E."/>
            <person name="Gao Y."/>
            <person name="Liu J."/>
            <person name="Shao H."/>
            <person name="Ye R."/>
            <person name="Li L."/>
            <person name="Wei W."/>
            <person name="Wang X."/>
            <person name="Wang C."/>
            <person name="Yang T."/>
            <person name="Huo Q."/>
            <person name="Li W."/>
            <person name="Guo W."/>
            <person name="Chen H."/>
            <person name="Zhou L."/>
            <person name="Ni X."/>
            <person name="Tian J."/>
            <person name="Zhou Y."/>
            <person name="Sheng Y."/>
            <person name="Liu T."/>
            <person name="Pan Y."/>
            <person name="Xia L."/>
            <person name="Li J."/>
            <person name="Zhao F."/>
            <person name="Cao W."/>
        </authorList>
    </citation>
    <scope>NUCLEOTIDE SEQUENCE</scope>
    <source>
        <strain evidence="1">Hyas-2018</strain>
    </source>
</reference>
<accession>A0ACB7RIZ8</accession>
<evidence type="ECO:0000313" key="1">
    <source>
        <dbReference type="EMBL" id="KAH6922543.1"/>
    </source>
</evidence>
<dbReference type="EMBL" id="CM023489">
    <property type="protein sequence ID" value="KAH6922543.1"/>
    <property type="molecule type" value="Genomic_DNA"/>
</dbReference>
<proteinExistence type="predicted"/>
<sequence length="117" mass="12527">MAEESSHGNTPALLKNIDEESSTGSEGYDDDSNTPLDLSWCGGTSSCFITCCNFHNTAKAASGIAGSPRSSSWFRPFSTVLHSELDGPGVRHALAAFDVALSRNVSQPRIPELLLRR</sequence>
<evidence type="ECO:0000313" key="2">
    <source>
        <dbReference type="Proteomes" id="UP000821845"/>
    </source>
</evidence>
<protein>
    <submittedName>
        <fullName evidence="1">Uncharacterized protein</fullName>
    </submittedName>
</protein>
<gene>
    <name evidence="1" type="ORF">HPB50_015302</name>
</gene>
<keyword evidence="2" id="KW-1185">Reference proteome</keyword>
<name>A0ACB7RIZ8_HYAAI</name>
<comment type="caution">
    <text evidence="1">The sequence shown here is derived from an EMBL/GenBank/DDBJ whole genome shotgun (WGS) entry which is preliminary data.</text>
</comment>